<feature type="non-terminal residue" evidence="1">
    <location>
        <position position="138"/>
    </location>
</feature>
<name>A0A1B6IBG0_9HEMI</name>
<dbReference type="AlphaFoldDB" id="A0A1B6IBG0"/>
<accession>A0A1B6IBG0</accession>
<gene>
    <name evidence="1" type="ORF">g.55786</name>
</gene>
<proteinExistence type="predicted"/>
<reference evidence="1" key="1">
    <citation type="submission" date="2015-11" db="EMBL/GenBank/DDBJ databases">
        <title>De novo transcriptome assembly of four potential Pierce s Disease insect vectors from Arizona vineyards.</title>
        <authorList>
            <person name="Tassone E.E."/>
        </authorList>
    </citation>
    <scope>NUCLEOTIDE SEQUENCE</scope>
</reference>
<protein>
    <submittedName>
        <fullName evidence="1">Uncharacterized protein</fullName>
    </submittedName>
</protein>
<feature type="non-terminal residue" evidence="1">
    <location>
        <position position="1"/>
    </location>
</feature>
<evidence type="ECO:0000313" key="1">
    <source>
        <dbReference type="EMBL" id="JAS84276.1"/>
    </source>
</evidence>
<sequence length="138" mass="14967">FGLMSQEECTLMFGSINSSISELFITEDAVNTARGIFSADHVNSIFSTDSKGESVAKGNFLRLLIDLEKQCDVVEIKIKNWIESLHAHYTICTVKGFEDAFITSICSLEKSIEKFVSITASAGAPEAGEAAPEKPSNP</sequence>
<organism evidence="1">
    <name type="scientific">Homalodisca liturata</name>
    <dbReference type="NCBI Taxonomy" id="320908"/>
    <lineage>
        <taxon>Eukaryota</taxon>
        <taxon>Metazoa</taxon>
        <taxon>Ecdysozoa</taxon>
        <taxon>Arthropoda</taxon>
        <taxon>Hexapoda</taxon>
        <taxon>Insecta</taxon>
        <taxon>Pterygota</taxon>
        <taxon>Neoptera</taxon>
        <taxon>Paraneoptera</taxon>
        <taxon>Hemiptera</taxon>
        <taxon>Auchenorrhyncha</taxon>
        <taxon>Membracoidea</taxon>
        <taxon>Cicadellidae</taxon>
        <taxon>Cicadellinae</taxon>
        <taxon>Proconiini</taxon>
        <taxon>Homalodisca</taxon>
    </lineage>
</organism>
<dbReference type="EMBL" id="GECU01023430">
    <property type="protein sequence ID" value="JAS84276.1"/>
    <property type="molecule type" value="Transcribed_RNA"/>
</dbReference>